<feature type="domain" description="AMIN-like" evidence="1">
    <location>
        <begin position="28"/>
        <end position="149"/>
    </location>
</feature>
<organism evidence="2 3">
    <name type="scientific">Ornithinibacter aureus</name>
    <dbReference type="NCBI Taxonomy" id="622664"/>
    <lineage>
        <taxon>Bacteria</taxon>
        <taxon>Bacillati</taxon>
        <taxon>Actinomycetota</taxon>
        <taxon>Actinomycetes</taxon>
        <taxon>Micrococcales</taxon>
        <taxon>Intrasporangiaceae</taxon>
        <taxon>Ornithinibacter</taxon>
    </lineage>
</organism>
<protein>
    <recommendedName>
        <fullName evidence="1">AMIN-like domain-containing protein</fullName>
    </recommendedName>
</protein>
<dbReference type="InterPro" id="IPR056303">
    <property type="entry name" value="AMIN-like"/>
</dbReference>
<sequence length="151" mass="15598">MPAGFALTDVMSPRFPDLGGDLGGVGIVRVGRHSGYDRVVWEFPGAGTPTYRVRYVDTPIADGSGDVVAVTGDAFLEVLITSVGIPDDGVARPADPTASALTGTVIAEANAIFGGFEGYGQSFIGVRDRERPFKVSALAGPTRLVVDIATG</sequence>
<keyword evidence="3" id="KW-1185">Reference proteome</keyword>
<name>A0ABP8K9Q5_9MICO</name>
<gene>
    <name evidence="2" type="ORF">GCM10023153_32350</name>
</gene>
<proteinExistence type="predicted"/>
<evidence type="ECO:0000313" key="3">
    <source>
        <dbReference type="Proteomes" id="UP001500390"/>
    </source>
</evidence>
<dbReference type="EMBL" id="BAABFX010000048">
    <property type="protein sequence ID" value="GAA4402876.1"/>
    <property type="molecule type" value="Genomic_DNA"/>
</dbReference>
<evidence type="ECO:0000313" key="2">
    <source>
        <dbReference type="EMBL" id="GAA4402876.1"/>
    </source>
</evidence>
<dbReference type="Pfam" id="PF24837">
    <property type="entry name" value="AMIN-like"/>
    <property type="match status" value="1"/>
</dbReference>
<accession>A0ABP8K9Q5</accession>
<reference evidence="3" key="1">
    <citation type="journal article" date="2019" name="Int. J. Syst. Evol. Microbiol.">
        <title>The Global Catalogue of Microorganisms (GCM) 10K type strain sequencing project: providing services to taxonomists for standard genome sequencing and annotation.</title>
        <authorList>
            <consortium name="The Broad Institute Genomics Platform"/>
            <consortium name="The Broad Institute Genome Sequencing Center for Infectious Disease"/>
            <person name="Wu L."/>
            <person name="Ma J."/>
        </authorList>
    </citation>
    <scope>NUCLEOTIDE SEQUENCE [LARGE SCALE GENOMIC DNA]</scope>
    <source>
        <strain evidence="3">JCM 17738</strain>
    </source>
</reference>
<evidence type="ECO:0000259" key="1">
    <source>
        <dbReference type="Pfam" id="PF24837"/>
    </source>
</evidence>
<dbReference type="Proteomes" id="UP001500390">
    <property type="component" value="Unassembled WGS sequence"/>
</dbReference>
<comment type="caution">
    <text evidence="2">The sequence shown here is derived from an EMBL/GenBank/DDBJ whole genome shotgun (WGS) entry which is preliminary data.</text>
</comment>